<name>A0A5S9QYK1_9GAMM</name>
<accession>A0A5S9QYK1</accession>
<evidence type="ECO:0000256" key="4">
    <source>
        <dbReference type="ARBA" id="ARBA00017935"/>
    </source>
</evidence>
<dbReference type="Proteomes" id="UP000441399">
    <property type="component" value="Unassembled WGS sequence"/>
</dbReference>
<sequence>MVEAIELRLPVATDGKPVFELVNACPPLDVNSMYCNLLQCDHFAATSVAAEFKDSQLATDSGLAGFISGYVIPDRPDTLFVWQVAVNPAARGCGLALSMLKHLLKRPACKQVTHLETSITPDNQASWALFRKLARECSASINESVMFDRDSHFGGAHDTESLVRIGPFQTAAISAPAPATVATSPAATSAAPNTPAKDAASVSID</sequence>
<dbReference type="PROSITE" id="PS51186">
    <property type="entry name" value="GNAT"/>
    <property type="match status" value="1"/>
</dbReference>
<dbReference type="CDD" id="cd04301">
    <property type="entry name" value="NAT_SF"/>
    <property type="match status" value="1"/>
</dbReference>
<comment type="similarity">
    <text evidence="2 8">Belongs to the acetyltransferase family. EctA subfamily.</text>
</comment>
<reference evidence="11 12" key="1">
    <citation type="submission" date="2019-11" db="EMBL/GenBank/DDBJ databases">
        <authorList>
            <person name="Holert J."/>
        </authorList>
    </citation>
    <scope>NUCLEOTIDE SEQUENCE [LARGE SCALE GENOMIC DNA]</scope>
    <source>
        <strain evidence="11">SB11_3</strain>
    </source>
</reference>
<dbReference type="UniPathway" id="UPA00067">
    <property type="reaction ID" value="UER00122"/>
</dbReference>
<feature type="compositionally biased region" description="Low complexity" evidence="9">
    <location>
        <begin position="184"/>
        <end position="196"/>
    </location>
</feature>
<evidence type="ECO:0000256" key="5">
    <source>
        <dbReference type="ARBA" id="ARBA00022679"/>
    </source>
</evidence>
<dbReference type="AlphaFoldDB" id="A0A5S9QYK1"/>
<dbReference type="GO" id="GO:0019491">
    <property type="term" value="P:ectoine biosynthetic process"/>
    <property type="evidence" value="ECO:0007669"/>
    <property type="project" value="UniProtKB-UniPathway"/>
</dbReference>
<evidence type="ECO:0000256" key="9">
    <source>
        <dbReference type="SAM" id="MobiDB-lite"/>
    </source>
</evidence>
<gene>
    <name evidence="8 11" type="primary">ectA</name>
    <name evidence="11" type="ORF">OPDIPICF_03129</name>
</gene>
<comment type="catalytic activity">
    <reaction evidence="7 8">
        <text>L-2,4-diaminobutanoate + acetyl-CoA = (2S)-4-acetamido-2-aminobutanoate + CoA + H(+)</text>
        <dbReference type="Rhea" id="RHEA:16901"/>
        <dbReference type="ChEBI" id="CHEBI:15378"/>
        <dbReference type="ChEBI" id="CHEBI:57287"/>
        <dbReference type="ChEBI" id="CHEBI:57288"/>
        <dbReference type="ChEBI" id="CHEBI:58761"/>
        <dbReference type="ChEBI" id="CHEBI:58929"/>
        <dbReference type="EC" id="2.3.1.178"/>
    </reaction>
</comment>
<evidence type="ECO:0000256" key="1">
    <source>
        <dbReference type="ARBA" id="ARBA00004978"/>
    </source>
</evidence>
<evidence type="ECO:0000313" key="11">
    <source>
        <dbReference type="EMBL" id="CAA0124492.1"/>
    </source>
</evidence>
<protein>
    <recommendedName>
        <fullName evidence="4 8">L-2,4-diaminobutyric acid acetyltransferase</fullName>
        <shortName evidence="8">DABA acetyltransferase</shortName>
        <ecNumber evidence="3 8">2.3.1.178</ecNumber>
    </recommendedName>
</protein>
<dbReference type="Gene3D" id="3.40.630.30">
    <property type="match status" value="1"/>
</dbReference>
<feature type="domain" description="N-acetyltransferase" evidence="10">
    <location>
        <begin position="5"/>
        <end position="180"/>
    </location>
</feature>
<dbReference type="InterPro" id="IPR000182">
    <property type="entry name" value="GNAT_dom"/>
</dbReference>
<evidence type="ECO:0000313" key="12">
    <source>
        <dbReference type="Proteomes" id="UP000441399"/>
    </source>
</evidence>
<keyword evidence="12" id="KW-1185">Reference proteome</keyword>
<dbReference type="GO" id="GO:0033816">
    <property type="term" value="F:diaminobutyrate acetyltransferase activity"/>
    <property type="evidence" value="ECO:0007669"/>
    <property type="project" value="UniProtKB-EC"/>
</dbReference>
<dbReference type="SUPFAM" id="SSF55729">
    <property type="entry name" value="Acyl-CoA N-acyltransferases (Nat)"/>
    <property type="match status" value="1"/>
</dbReference>
<keyword evidence="6 8" id="KW-0012">Acyltransferase</keyword>
<dbReference type="EC" id="2.3.1.178" evidence="3 8"/>
<evidence type="ECO:0000256" key="2">
    <source>
        <dbReference type="ARBA" id="ARBA00010712"/>
    </source>
</evidence>
<dbReference type="EMBL" id="CACSIO010000060">
    <property type="protein sequence ID" value="CAA0124492.1"/>
    <property type="molecule type" value="Genomic_DNA"/>
</dbReference>
<comment type="pathway">
    <text evidence="1 8">Amine and polyamine biosynthesis; ectoine biosynthesis; L-ectoine from L-aspartate 4-semialdehyde: step 2/3.</text>
</comment>
<evidence type="ECO:0000256" key="6">
    <source>
        <dbReference type="ARBA" id="ARBA00023315"/>
    </source>
</evidence>
<evidence type="ECO:0000256" key="8">
    <source>
        <dbReference type="RuleBase" id="RU365045"/>
    </source>
</evidence>
<dbReference type="OrthoDB" id="2436196at2"/>
<keyword evidence="5 8" id="KW-0808">Transferase</keyword>
<evidence type="ECO:0000256" key="3">
    <source>
        <dbReference type="ARBA" id="ARBA00012355"/>
    </source>
</evidence>
<proteinExistence type="inferred from homology"/>
<evidence type="ECO:0000256" key="7">
    <source>
        <dbReference type="ARBA" id="ARBA00048924"/>
    </source>
</evidence>
<dbReference type="Pfam" id="PF00583">
    <property type="entry name" value="Acetyltransf_1"/>
    <property type="match status" value="1"/>
</dbReference>
<organism evidence="11 12">
    <name type="scientific">BD1-7 clade bacterium</name>
    <dbReference type="NCBI Taxonomy" id="2029982"/>
    <lineage>
        <taxon>Bacteria</taxon>
        <taxon>Pseudomonadati</taxon>
        <taxon>Pseudomonadota</taxon>
        <taxon>Gammaproteobacteria</taxon>
        <taxon>Cellvibrionales</taxon>
        <taxon>Spongiibacteraceae</taxon>
        <taxon>BD1-7 clade</taxon>
    </lineage>
</organism>
<feature type="region of interest" description="Disordered" evidence="9">
    <location>
        <begin position="184"/>
        <end position="205"/>
    </location>
</feature>
<dbReference type="InterPro" id="IPR012772">
    <property type="entry name" value="Ectoine_EctA"/>
</dbReference>
<dbReference type="InterPro" id="IPR016181">
    <property type="entry name" value="Acyl_CoA_acyltransferase"/>
</dbReference>
<evidence type="ECO:0000259" key="10">
    <source>
        <dbReference type="PROSITE" id="PS51186"/>
    </source>
</evidence>
<comment type="function">
    <text evidence="8">Catalyzes the acetylation of L-2,4-diaminobutyrate (DABA) to gamma-N-acetyl-alpha,gamma-diaminobutyric acid (ADABA) with acetyl coenzyme A.</text>
</comment>
<dbReference type="NCBIfam" id="TIGR02406">
    <property type="entry name" value="ectoine_EctA"/>
    <property type="match status" value="1"/>
</dbReference>